<feature type="region of interest" description="Disordered" evidence="5">
    <location>
        <begin position="36"/>
        <end position="59"/>
    </location>
</feature>
<dbReference type="CDD" id="cd22967">
    <property type="entry name" value="DD_AK7"/>
    <property type="match status" value="1"/>
</dbReference>
<dbReference type="Gene3D" id="3.40.50.720">
    <property type="entry name" value="NAD(P)-binding Rossmann-like Domain"/>
    <property type="match status" value="1"/>
</dbReference>
<keyword evidence="2" id="KW-0547">Nucleotide-binding</keyword>
<keyword evidence="3" id="KW-0418">Kinase</keyword>
<gene>
    <name evidence="6" type="ORF">F2P81_024324</name>
</gene>
<evidence type="ECO:0000256" key="2">
    <source>
        <dbReference type="ARBA" id="ARBA00022741"/>
    </source>
</evidence>
<dbReference type="Pfam" id="PF05186">
    <property type="entry name" value="Dpy-30"/>
    <property type="match status" value="1"/>
</dbReference>
<dbReference type="PRINTS" id="PR00094">
    <property type="entry name" value="ADENYLTKNASE"/>
</dbReference>
<protein>
    <submittedName>
        <fullName evidence="6">Uncharacterized protein</fullName>
    </submittedName>
</protein>
<dbReference type="InterPro" id="IPR036291">
    <property type="entry name" value="NAD(P)-bd_dom_sf"/>
</dbReference>
<comment type="caution">
    <text evidence="6">The sequence shown here is derived from an EMBL/GenBank/DDBJ whole genome shotgun (WGS) entry which is preliminary data.</text>
</comment>
<reference evidence="6 7" key="1">
    <citation type="submission" date="2019-06" db="EMBL/GenBank/DDBJ databases">
        <title>Draft genomes of female and male turbot (Scophthalmus maximus).</title>
        <authorList>
            <person name="Xu H."/>
            <person name="Xu X.-W."/>
            <person name="Shao C."/>
            <person name="Chen S."/>
        </authorList>
    </citation>
    <scope>NUCLEOTIDE SEQUENCE [LARGE SCALE GENOMIC DNA]</scope>
    <source>
        <strain evidence="6">Ysfricsl-2016a</strain>
        <tissue evidence="6">Blood</tissue>
    </source>
</reference>
<dbReference type="EMBL" id="VEVO01000022">
    <property type="protein sequence ID" value="KAF0023694.1"/>
    <property type="molecule type" value="Genomic_DNA"/>
</dbReference>
<keyword evidence="4" id="KW-0175">Coiled coil</keyword>
<dbReference type="Proteomes" id="UP000438429">
    <property type="component" value="Unassembled WGS sequence"/>
</dbReference>
<evidence type="ECO:0000256" key="1">
    <source>
        <dbReference type="ARBA" id="ARBA00022679"/>
    </source>
</evidence>
<evidence type="ECO:0000313" key="6">
    <source>
        <dbReference type="EMBL" id="KAF0023694.1"/>
    </source>
</evidence>
<dbReference type="Gene3D" id="1.20.890.10">
    <property type="entry name" value="cAMP-dependent protein kinase regulatory subunit, dimerization-anchoring domain"/>
    <property type="match status" value="1"/>
</dbReference>
<dbReference type="GO" id="GO:0006139">
    <property type="term" value="P:nucleobase-containing compound metabolic process"/>
    <property type="evidence" value="ECO:0007669"/>
    <property type="project" value="InterPro"/>
</dbReference>
<dbReference type="PANTHER" id="PTHR23359">
    <property type="entry name" value="NUCLEOTIDE KINASE"/>
    <property type="match status" value="1"/>
</dbReference>
<proteinExistence type="predicted"/>
<accession>A0A6A4RZ83</accession>
<dbReference type="Pfam" id="PF00406">
    <property type="entry name" value="ADK"/>
    <property type="match status" value="1"/>
</dbReference>
<dbReference type="SUPFAM" id="SSF52540">
    <property type="entry name" value="P-loop containing nucleoside triphosphate hydrolases"/>
    <property type="match status" value="1"/>
</dbReference>
<dbReference type="SUPFAM" id="SSF51735">
    <property type="entry name" value="NAD(P)-binding Rossmann-fold domains"/>
    <property type="match status" value="1"/>
</dbReference>
<evidence type="ECO:0000256" key="3">
    <source>
        <dbReference type="ARBA" id="ARBA00022777"/>
    </source>
</evidence>
<sequence>MGDEQQQTGPQRIFVSDVDRYSSKHIAKFLSTCLTEGTPEEDEASPPGEPAFRVVGSVSSSSKRDRTSFVQEQYVSPSQDELLQHLLECDVVVYNISDNATQEQVAKASWAITALHAEQENFKSQKMFILVSTLMTWAMTKPQDPDETDYVLSEEEFRRRRPHPSFKAHNDVEKLVLKLGRGKKSKLAGYVVASGLQYGMGENLFHYFFKVSWMGKFPKVPVFGEGTNNIPMIHVNDLAGVIQNIIELKPKSKYTVAVDDSKNTLEEIIKMISNTLGPGEIINVPEQEAIATKAFEPEELQFLSVNLRLDVEILKESFNIQWTSESGLVENMDVVVEEYKNTRQLHPIRIFLVGPPSVGKTTVAERLCRHYQIHHIRLKEVIEEKITQLKELLNENDAEHVSEEVAAAAQAQLDNINKSMEKNAGRLDDHLVFEIFREKLNSKPCRNQGFILDGFPKTYAQAQFIFEEDEMDEDTEDQDVIIKKRGYNKKITPEHVIALEASDDFLTKRVQGLTESVAEKMRYTQDEFLPRLTRYRQLSGAEESLLDFFDELEIHPEHMEVTTDDLEYTDVVKKITVMVGVPKNYGLSPEEQEEVDRKKEKLRRQTMAAEAAENKRRNETALAAMAAPYEEWKKNVAEVKRQEHELLEAHSLPLRNYLMKYVMPSLSEAMLEGCKVRPEDPVDFLEKAMSENPPTHNKTTIVLQLNCDDGVPDPECELWSLNWLFGKAGEERRMANVVRQQKSSPIAKERIRESSSNLT</sequence>
<feature type="coiled-coil region" evidence="4">
    <location>
        <begin position="592"/>
        <end position="649"/>
    </location>
</feature>
<evidence type="ECO:0000256" key="4">
    <source>
        <dbReference type="SAM" id="Coils"/>
    </source>
</evidence>
<dbReference type="InterPro" id="IPR007858">
    <property type="entry name" value="Dpy-30_motif"/>
</dbReference>
<feature type="region of interest" description="Disordered" evidence="5">
    <location>
        <begin position="739"/>
        <end position="759"/>
    </location>
</feature>
<dbReference type="Gene3D" id="3.40.50.300">
    <property type="entry name" value="P-loop containing nucleotide triphosphate hydrolases"/>
    <property type="match status" value="1"/>
</dbReference>
<dbReference type="InterPro" id="IPR027417">
    <property type="entry name" value="P-loop_NTPase"/>
</dbReference>
<dbReference type="GO" id="GO:0005524">
    <property type="term" value="F:ATP binding"/>
    <property type="evidence" value="ECO:0007669"/>
    <property type="project" value="InterPro"/>
</dbReference>
<organism evidence="6 7">
    <name type="scientific">Scophthalmus maximus</name>
    <name type="common">Turbot</name>
    <name type="synonym">Psetta maxima</name>
    <dbReference type="NCBI Taxonomy" id="52904"/>
    <lineage>
        <taxon>Eukaryota</taxon>
        <taxon>Metazoa</taxon>
        <taxon>Chordata</taxon>
        <taxon>Craniata</taxon>
        <taxon>Vertebrata</taxon>
        <taxon>Euteleostomi</taxon>
        <taxon>Actinopterygii</taxon>
        <taxon>Neopterygii</taxon>
        <taxon>Teleostei</taxon>
        <taxon>Neoteleostei</taxon>
        <taxon>Acanthomorphata</taxon>
        <taxon>Carangaria</taxon>
        <taxon>Pleuronectiformes</taxon>
        <taxon>Pleuronectoidei</taxon>
        <taxon>Scophthalmidae</taxon>
        <taxon>Scophthalmus</taxon>
    </lineage>
</organism>
<keyword evidence="1" id="KW-0808">Transferase</keyword>
<dbReference type="AlphaFoldDB" id="A0A6A4RZ83"/>
<evidence type="ECO:0000313" key="7">
    <source>
        <dbReference type="Proteomes" id="UP000438429"/>
    </source>
</evidence>
<evidence type="ECO:0000256" key="5">
    <source>
        <dbReference type="SAM" id="MobiDB-lite"/>
    </source>
</evidence>
<dbReference type="InterPro" id="IPR000850">
    <property type="entry name" value="Adenylat/UMP-CMP_kin"/>
</dbReference>
<dbReference type="InterPro" id="IPR047499">
    <property type="entry name" value="DD_AK7"/>
</dbReference>
<dbReference type="GO" id="GO:0019205">
    <property type="term" value="F:nucleobase-containing compound kinase activity"/>
    <property type="evidence" value="ECO:0007669"/>
    <property type="project" value="InterPro"/>
</dbReference>
<dbReference type="CDD" id="cd01428">
    <property type="entry name" value="ADK"/>
    <property type="match status" value="1"/>
</dbReference>
<name>A0A6A4RZ83_SCOMX</name>